<dbReference type="EMBL" id="JALBCA010000003">
    <property type="protein sequence ID" value="KAI2393186.1"/>
    <property type="molecule type" value="Genomic_DNA"/>
</dbReference>
<name>A0ACB8V559_9EURO</name>
<evidence type="ECO:0000313" key="1">
    <source>
        <dbReference type="EMBL" id="KAI2393186.1"/>
    </source>
</evidence>
<accession>A0ACB8V559</accession>
<sequence>MATQTRGRSSRRRTTIRRYTDDAFEEADLDPEKSASERELDRENASDEDFLEEENGRCTAEDEAVDDFDEAGSVAGSNVNIQKGMRRKDHPRESRNAVHSRGLIKPAEHTSKPTHIKLTFGSGAEDILPAVYVRDHWASGRDSTFPSAKSLRAAHDDSLYGIGASFCHDSAKILIESTKAWDWYYENTVGGSLLQRQKVQVLDGSEGLKYVPKEKHTKHTVLTGPFGKQKAFHLGNNESFDFGLAWEKLELKDGKRGRPKKHAKVSTHSAIPEESRNGGSSMAEEGGRIREGWIINLGNKIQCIAWAPNHPGTTQYLAVAVPLLESQKTAAGDEKVTGAPAFTPSPPYPAAIQIWSFEAKKETAIPQTLDMSVKPKLRLVICSDFGDVRRLEWCPMPRKFRPADTSEEEVNIGLLAGIWGDGSVKVLDVRLRKPPPETQWIKINAPMFQAKPPSSMCTCLTWLSPSDLAIGCSDGFVGVWSLIMASKDFQRYSAPYIFAPIHTSYVLQIVAAYPAHPHLLGCSCIDGQMKMFSLLDPLVDIVEGVRMRMGTANLSYSPMFQAFVTTDEADFVRLLPARRFFSTISALRSTSSTTTLAPCSPCHPSILVGNAGGVVMATNPLRRLLNSKNKHFQQTWFSHEWVHAKDDPHDERLGASRFYDGYKAESVNLLRSATQGGLANNVIIVYENETAVTAIACNPNEQCAGWACAGTGCGLLRVEDLALRPLA</sequence>
<proteinExistence type="predicted"/>
<protein>
    <submittedName>
        <fullName evidence="1">Uncharacterized protein</fullName>
    </submittedName>
</protein>
<comment type="caution">
    <text evidence="1">The sequence shown here is derived from an EMBL/GenBank/DDBJ whole genome shotgun (WGS) entry which is preliminary data.</text>
</comment>
<gene>
    <name evidence="1" type="ORF">LOY88_000244</name>
</gene>
<reference evidence="1" key="1">
    <citation type="journal article" date="2022" name="bioRxiv">
        <title>Population genetic analysis of Ophidiomyces ophidiicola, the causative agent of snake fungal disease, indicates recent introductions to the USA.</title>
        <authorList>
            <person name="Ladner J.T."/>
            <person name="Palmer J.M."/>
            <person name="Ettinger C.L."/>
            <person name="Stajich J.E."/>
            <person name="Farrell T.M."/>
            <person name="Glorioso B.M."/>
            <person name="Lawson B."/>
            <person name="Price S.J."/>
            <person name="Stengle A.G."/>
            <person name="Grear D.A."/>
            <person name="Lorch J.M."/>
        </authorList>
    </citation>
    <scope>NUCLEOTIDE SEQUENCE</scope>
    <source>
        <strain evidence="1">NWHC 24266-5</strain>
    </source>
</reference>
<organism evidence="1">
    <name type="scientific">Ophidiomyces ophidiicola</name>
    <dbReference type="NCBI Taxonomy" id="1387563"/>
    <lineage>
        <taxon>Eukaryota</taxon>
        <taxon>Fungi</taxon>
        <taxon>Dikarya</taxon>
        <taxon>Ascomycota</taxon>
        <taxon>Pezizomycotina</taxon>
        <taxon>Eurotiomycetes</taxon>
        <taxon>Eurotiomycetidae</taxon>
        <taxon>Onygenales</taxon>
        <taxon>Onygenaceae</taxon>
        <taxon>Ophidiomyces</taxon>
    </lineage>
</organism>